<proteinExistence type="predicted"/>
<dbReference type="RefSeq" id="WP_067232773.1">
    <property type="nucleotide sequence ID" value="NZ_KQ948552.1"/>
</dbReference>
<dbReference type="GeneID" id="91425458"/>
<protein>
    <recommendedName>
        <fullName evidence="4">Glycosyltransferase RgtA/B/C/D-like domain-containing protein</fullName>
    </recommendedName>
</protein>
<dbReference type="AlphaFoldDB" id="A0A101QYF3"/>
<feature type="transmembrane region" description="Helical" evidence="1">
    <location>
        <begin position="369"/>
        <end position="387"/>
    </location>
</feature>
<gene>
    <name evidence="2" type="ORF">AQJ30_12660</name>
</gene>
<organism evidence="2 3">
    <name type="scientific">Streptomyces longwoodensis</name>
    <dbReference type="NCBI Taxonomy" id="68231"/>
    <lineage>
        <taxon>Bacteria</taxon>
        <taxon>Bacillati</taxon>
        <taxon>Actinomycetota</taxon>
        <taxon>Actinomycetes</taxon>
        <taxon>Kitasatosporales</taxon>
        <taxon>Streptomycetaceae</taxon>
        <taxon>Streptomyces</taxon>
    </lineage>
</organism>
<evidence type="ECO:0000313" key="2">
    <source>
        <dbReference type="EMBL" id="KUN38422.1"/>
    </source>
</evidence>
<dbReference type="EMBL" id="LMWS01000015">
    <property type="protein sequence ID" value="KUN38422.1"/>
    <property type="molecule type" value="Genomic_DNA"/>
</dbReference>
<comment type="caution">
    <text evidence="2">The sequence shown here is derived from an EMBL/GenBank/DDBJ whole genome shotgun (WGS) entry which is preliminary data.</text>
</comment>
<keyword evidence="1" id="KW-0472">Membrane</keyword>
<dbReference type="Proteomes" id="UP000053271">
    <property type="component" value="Unassembled WGS sequence"/>
</dbReference>
<name>A0A101QYF3_9ACTN</name>
<feature type="transmembrane region" description="Helical" evidence="1">
    <location>
        <begin position="313"/>
        <end position="333"/>
    </location>
</feature>
<feature type="transmembrane region" description="Helical" evidence="1">
    <location>
        <begin position="97"/>
        <end position="115"/>
    </location>
</feature>
<feature type="transmembrane region" description="Helical" evidence="1">
    <location>
        <begin position="214"/>
        <end position="231"/>
    </location>
</feature>
<keyword evidence="1" id="KW-1133">Transmembrane helix</keyword>
<reference evidence="2 3" key="1">
    <citation type="submission" date="2015-10" db="EMBL/GenBank/DDBJ databases">
        <title>Draft genome sequence of Streptomyces longwoodensis DSM 41677, type strain for the species Streptomyces longwoodensis.</title>
        <authorList>
            <person name="Ruckert C."/>
            <person name="Winkler A."/>
            <person name="Kalinowski J."/>
            <person name="Kampfer P."/>
            <person name="Glaeser S."/>
        </authorList>
    </citation>
    <scope>NUCLEOTIDE SEQUENCE [LARGE SCALE GENOMIC DNA]</scope>
    <source>
        <strain evidence="2 3">DSM 41677</strain>
    </source>
</reference>
<feature type="transmembrane region" description="Helical" evidence="1">
    <location>
        <begin position="287"/>
        <end position="306"/>
    </location>
</feature>
<sequence length="498" mass="52254">MVYGVDALLTGVRRREPRTLPGTSWRAGDDALLAAVAGAFVLAQLLLVGPGLGLGWDETVYVSQVGAQAPASAFSAPRARGVSLLAAPVASWSTSTALLRTYLALLSGLVLHLALRQWRGLFPAPVLAGAGALFATLWVTLFYGPQVMPNLWVALGALICVGCFLRACADRADRAALGGVVAGAALMAWMRPTDAVWVAAPLLVLAPVTRRPRLLAALVAGLAAGAAEWVIEAYVRYGGLAERLAEGSRVQGGLGWHAAVADQMRSLVGRTLCRPCTAPMPHPVVMLWWFALPLLAALGLVVAVRAGRTARTLVPLACAATAAFPYLFLIGYAAPRFLLPAYALLALPVADALLHLVRGPDGRWRPVAAVLVACALAGHLGVQYAVLHRTVERTTADRVAWARTATGLHRLGVRPPCLVTGDRAIPVAYYAGCASAATRGPDTTTTEAGIRATAERIPVAHLTGPGHPTPAYAYAWEDHRIGEVGVQVAPTARQDSSR</sequence>
<accession>A0A101QYF3</accession>
<feature type="transmembrane region" description="Helical" evidence="1">
    <location>
        <begin position="150"/>
        <end position="169"/>
    </location>
</feature>
<evidence type="ECO:0000256" key="1">
    <source>
        <dbReference type="SAM" id="Phobius"/>
    </source>
</evidence>
<keyword evidence="1" id="KW-0812">Transmembrane</keyword>
<feature type="transmembrane region" description="Helical" evidence="1">
    <location>
        <begin position="122"/>
        <end position="144"/>
    </location>
</feature>
<feature type="transmembrane region" description="Helical" evidence="1">
    <location>
        <begin position="31"/>
        <end position="52"/>
    </location>
</feature>
<dbReference type="STRING" id="68231.AQJ30_12660"/>
<keyword evidence="3" id="KW-1185">Reference proteome</keyword>
<evidence type="ECO:0008006" key="4">
    <source>
        <dbReference type="Google" id="ProtNLM"/>
    </source>
</evidence>
<evidence type="ECO:0000313" key="3">
    <source>
        <dbReference type="Proteomes" id="UP000053271"/>
    </source>
</evidence>